<protein>
    <recommendedName>
        <fullName evidence="2">GON domain-containing protein</fullName>
    </recommendedName>
</protein>
<reference evidence="3" key="1">
    <citation type="submission" date="2022-08" db="UniProtKB">
        <authorList>
            <consortium name="EnsemblMetazoa"/>
        </authorList>
    </citation>
    <scope>IDENTIFICATION</scope>
    <source>
        <strain evidence="3">05x7-T-G4-1.051#20</strain>
    </source>
</reference>
<dbReference type="Pfam" id="PF08685">
    <property type="entry name" value="GON"/>
    <property type="match status" value="1"/>
</dbReference>
<name>A0A8W8M2S0_MAGGI</name>
<dbReference type="GO" id="GO:0008270">
    <property type="term" value="F:zinc ion binding"/>
    <property type="evidence" value="ECO:0007669"/>
    <property type="project" value="InterPro"/>
</dbReference>
<dbReference type="AlphaFoldDB" id="A0A8W8M2S0"/>
<keyword evidence="4" id="KW-1185">Reference proteome</keyword>
<dbReference type="GO" id="GO:0004222">
    <property type="term" value="F:metalloendopeptidase activity"/>
    <property type="evidence" value="ECO:0007669"/>
    <property type="project" value="InterPro"/>
</dbReference>
<accession>A0A8W8M2S0</accession>
<dbReference type="EnsemblMetazoa" id="G30912.1">
    <property type="protein sequence ID" value="G30912.1:cds"/>
    <property type="gene ID" value="G30912"/>
</dbReference>
<evidence type="ECO:0000313" key="4">
    <source>
        <dbReference type="Proteomes" id="UP000005408"/>
    </source>
</evidence>
<sequence>MVVNESDFTFTSQTGSKPMQYGYAFDCNGGQLGDHCPHFGTATIDTRGTGLIVDPTVEFGAFPYPESFEGSTEDFNRSALGDQISFTCAGWCGSCGPISGPIRFQHSTEFISAADAQAIICHK</sequence>
<organism evidence="3 4">
    <name type="scientific">Magallana gigas</name>
    <name type="common">Pacific oyster</name>
    <name type="synonym">Crassostrea gigas</name>
    <dbReference type="NCBI Taxonomy" id="29159"/>
    <lineage>
        <taxon>Eukaryota</taxon>
        <taxon>Metazoa</taxon>
        <taxon>Spiralia</taxon>
        <taxon>Lophotrochozoa</taxon>
        <taxon>Mollusca</taxon>
        <taxon>Bivalvia</taxon>
        <taxon>Autobranchia</taxon>
        <taxon>Pteriomorphia</taxon>
        <taxon>Ostreida</taxon>
        <taxon>Ostreoidea</taxon>
        <taxon>Ostreidae</taxon>
        <taxon>Magallana</taxon>
    </lineage>
</organism>
<proteinExistence type="predicted"/>
<dbReference type="InterPro" id="IPR012314">
    <property type="entry name" value="Pept_M12B_GON-ADAMTSs"/>
</dbReference>
<keyword evidence="1" id="KW-0479">Metal-binding</keyword>
<dbReference type="Proteomes" id="UP000005408">
    <property type="component" value="Unassembled WGS sequence"/>
</dbReference>
<evidence type="ECO:0000313" key="3">
    <source>
        <dbReference type="EnsemblMetazoa" id="G30912.1:cds"/>
    </source>
</evidence>
<dbReference type="PROSITE" id="PS51046">
    <property type="entry name" value="GON"/>
    <property type="match status" value="1"/>
</dbReference>
<evidence type="ECO:0000259" key="2">
    <source>
        <dbReference type="PROSITE" id="PS51046"/>
    </source>
</evidence>
<evidence type="ECO:0000256" key="1">
    <source>
        <dbReference type="ARBA" id="ARBA00022723"/>
    </source>
</evidence>
<feature type="domain" description="GON" evidence="2">
    <location>
        <begin position="1"/>
        <end position="108"/>
    </location>
</feature>